<gene>
    <name evidence="2 4 5" type="ORF">SRAE_1000056300</name>
</gene>
<dbReference type="AlphaFoldDB" id="A0A090KXQ9"/>
<feature type="chain" id="PRO_5015030178" evidence="1">
    <location>
        <begin position="16"/>
        <end position="113"/>
    </location>
</feature>
<dbReference type="GeneID" id="36374655"/>
<evidence type="ECO:0000313" key="4">
    <source>
        <dbReference type="WBParaSite" id="SRAE_1000056300.1"/>
    </source>
</evidence>
<keyword evidence="1" id="KW-0732">Signal</keyword>
<dbReference type="CTD" id="36374655"/>
<dbReference type="RefSeq" id="XP_024501492.1">
    <property type="nucleotide sequence ID" value="XM_024647412.1"/>
</dbReference>
<feature type="signal peptide" evidence="1">
    <location>
        <begin position="1"/>
        <end position="15"/>
    </location>
</feature>
<dbReference type="WBParaSite" id="SRAE_1000056300.1">
    <property type="protein sequence ID" value="SRAE_1000056300.1"/>
    <property type="gene ID" value="WBGene00257160"/>
</dbReference>
<keyword evidence="3" id="KW-1185">Reference proteome</keyword>
<reference evidence="4" key="2">
    <citation type="submission" date="2020-12" db="UniProtKB">
        <authorList>
            <consortium name="WormBaseParasite"/>
        </authorList>
    </citation>
    <scope>IDENTIFICATION</scope>
</reference>
<evidence type="ECO:0000313" key="3">
    <source>
        <dbReference type="Proteomes" id="UP000035682"/>
    </source>
</evidence>
<protein>
    <submittedName>
        <fullName evidence="2 4">Uncharacterized protein</fullName>
    </submittedName>
</protein>
<name>A0A090KXQ9_STRRB</name>
<evidence type="ECO:0000313" key="2">
    <source>
        <dbReference type="EMBL" id="CEF62290.1"/>
    </source>
</evidence>
<organism evidence="2">
    <name type="scientific">Strongyloides ratti</name>
    <name type="common">Parasitic roundworm</name>
    <dbReference type="NCBI Taxonomy" id="34506"/>
    <lineage>
        <taxon>Eukaryota</taxon>
        <taxon>Metazoa</taxon>
        <taxon>Ecdysozoa</taxon>
        <taxon>Nematoda</taxon>
        <taxon>Chromadorea</taxon>
        <taxon>Rhabditida</taxon>
        <taxon>Tylenchina</taxon>
        <taxon>Panagrolaimomorpha</taxon>
        <taxon>Strongyloidoidea</taxon>
        <taxon>Strongyloididae</taxon>
        <taxon>Strongyloides</taxon>
    </lineage>
</organism>
<reference evidence="2 3" key="1">
    <citation type="submission" date="2014-09" db="EMBL/GenBank/DDBJ databases">
        <authorList>
            <person name="Martin A.A."/>
        </authorList>
    </citation>
    <scope>NUCLEOTIDE SEQUENCE</scope>
    <source>
        <strain evidence="3">ED321</strain>
        <strain evidence="2">ED321 Heterogonic</strain>
    </source>
</reference>
<accession>A0A090KXQ9</accession>
<dbReference type="Proteomes" id="UP000035682">
    <property type="component" value="Unplaced"/>
</dbReference>
<proteinExistence type="predicted"/>
<evidence type="ECO:0000313" key="5">
    <source>
        <dbReference type="WormBase" id="SRAE_1000056300"/>
    </source>
</evidence>
<sequence>MIGISFASFIFMAYGYLDLSPLKNIQDNEKIYGKKLLSDFLKHDSLFDDNQYIPYSHYSLKYNNKEDNEDLKRTEKSFHYRRLNIPLITKPKQTKYTRSNCFLSPVQCSFFLP</sequence>
<evidence type="ECO:0000256" key="1">
    <source>
        <dbReference type="SAM" id="SignalP"/>
    </source>
</evidence>
<dbReference type="WormBase" id="SRAE_1000056300">
    <property type="protein sequence ID" value="SRP00232"/>
    <property type="gene ID" value="WBGene00257160"/>
</dbReference>
<dbReference type="EMBL" id="LN609528">
    <property type="protein sequence ID" value="CEF62290.1"/>
    <property type="molecule type" value="Genomic_DNA"/>
</dbReference>